<accession>A0A8K0KK08</accession>
<dbReference type="Proteomes" id="UP000792457">
    <property type="component" value="Unassembled WGS sequence"/>
</dbReference>
<evidence type="ECO:0000256" key="5">
    <source>
        <dbReference type="ARBA" id="ARBA00022968"/>
    </source>
</evidence>
<evidence type="ECO:0000256" key="8">
    <source>
        <dbReference type="ARBA" id="ARBA00029556"/>
    </source>
</evidence>
<sequence length="252" mass="29212">MHSILTRGNAILAYTLSVLACLTFCCFISTVFIDYRTKAVMDTVKVVVKNVPDYSASREKNDLGFLTFNLPEYSTPNNKLNQVVLWDKIIQRGENAVLDFKNINTKYYFWDDGNGLRGHENITLTLAWNMIPNAGLLPNIFAHGSHSFHFPSEYTTSRDFLFRNLSFTKDGILYDVDRFIQMKEEFSGFQQAIFRMTSPGWNPENSNFVALPQMYKKQGLANRVMVSHFFNKKTVRHALVENRWLLHETIER</sequence>
<evidence type="ECO:0000256" key="4">
    <source>
        <dbReference type="ARBA" id="ARBA00022824"/>
    </source>
</evidence>
<dbReference type="InterPro" id="IPR007653">
    <property type="entry name" value="SPC3"/>
</dbReference>
<comment type="similarity">
    <text evidence="2">Belongs to the SPCS3 family.</text>
</comment>
<comment type="function">
    <text evidence="9">Essential component of the signal peptidase complex (SPC) which catalyzes the cleavage of N-terminal signal sequences from nascent proteins as they are translocated into the lumen of the endoplasmic reticulum. Essential for the SPC catalytic activity, possibly by stabilizing and positioning the active center of the complex close to the lumenal surface.</text>
</comment>
<dbReference type="GO" id="GO:0006465">
    <property type="term" value="P:signal peptide processing"/>
    <property type="evidence" value="ECO:0007669"/>
    <property type="project" value="InterPro"/>
</dbReference>
<feature type="transmembrane region" description="Helical" evidence="10">
    <location>
        <begin position="12"/>
        <end position="33"/>
    </location>
</feature>
<protein>
    <recommendedName>
        <fullName evidence="8">Signal peptidase complex subunit 3</fullName>
    </recommendedName>
</protein>
<evidence type="ECO:0000313" key="11">
    <source>
        <dbReference type="EMBL" id="KAG8235679.1"/>
    </source>
</evidence>
<reference evidence="11" key="1">
    <citation type="submission" date="2013-04" db="EMBL/GenBank/DDBJ databases">
        <authorList>
            <person name="Qu J."/>
            <person name="Murali S.C."/>
            <person name="Bandaranaike D."/>
            <person name="Bellair M."/>
            <person name="Blankenburg K."/>
            <person name="Chao H."/>
            <person name="Dinh H."/>
            <person name="Doddapaneni H."/>
            <person name="Downs B."/>
            <person name="Dugan-Rocha S."/>
            <person name="Elkadiri S."/>
            <person name="Gnanaolivu R.D."/>
            <person name="Hernandez B."/>
            <person name="Javaid M."/>
            <person name="Jayaseelan J.C."/>
            <person name="Lee S."/>
            <person name="Li M."/>
            <person name="Ming W."/>
            <person name="Munidasa M."/>
            <person name="Muniz J."/>
            <person name="Nguyen L."/>
            <person name="Ongeri F."/>
            <person name="Osuji N."/>
            <person name="Pu L.-L."/>
            <person name="Puazo M."/>
            <person name="Qu C."/>
            <person name="Quiroz J."/>
            <person name="Raj R."/>
            <person name="Weissenberger G."/>
            <person name="Xin Y."/>
            <person name="Zou X."/>
            <person name="Han Y."/>
            <person name="Richards S."/>
            <person name="Worley K."/>
            <person name="Muzny D."/>
            <person name="Gibbs R."/>
        </authorList>
    </citation>
    <scope>NUCLEOTIDE SEQUENCE</scope>
    <source>
        <strain evidence="11">Sampled in the wild</strain>
    </source>
</reference>
<dbReference type="PANTHER" id="PTHR12804">
    <property type="entry name" value="MICROSOMAL SIGNAL PEPTIDASE 23 KD SUBUNIT SPC22/23"/>
    <property type="match status" value="1"/>
</dbReference>
<evidence type="ECO:0000256" key="2">
    <source>
        <dbReference type="ARBA" id="ARBA00009289"/>
    </source>
</evidence>
<dbReference type="PANTHER" id="PTHR12804:SF0">
    <property type="entry name" value="SIGNAL PEPTIDASE COMPLEX SUBUNIT 3"/>
    <property type="match status" value="1"/>
</dbReference>
<evidence type="ECO:0000256" key="9">
    <source>
        <dbReference type="ARBA" id="ARBA00046080"/>
    </source>
</evidence>
<dbReference type="GO" id="GO:0005787">
    <property type="term" value="C:signal peptidase complex"/>
    <property type="evidence" value="ECO:0007669"/>
    <property type="project" value="InterPro"/>
</dbReference>
<evidence type="ECO:0000313" key="12">
    <source>
        <dbReference type="Proteomes" id="UP000792457"/>
    </source>
</evidence>
<evidence type="ECO:0000256" key="1">
    <source>
        <dbReference type="ARBA" id="ARBA00004648"/>
    </source>
</evidence>
<keyword evidence="5" id="KW-0735">Signal-anchor</keyword>
<organism evidence="11 12">
    <name type="scientific">Ladona fulva</name>
    <name type="common">Scarce chaser dragonfly</name>
    <name type="synonym">Libellula fulva</name>
    <dbReference type="NCBI Taxonomy" id="123851"/>
    <lineage>
        <taxon>Eukaryota</taxon>
        <taxon>Metazoa</taxon>
        <taxon>Ecdysozoa</taxon>
        <taxon>Arthropoda</taxon>
        <taxon>Hexapoda</taxon>
        <taxon>Insecta</taxon>
        <taxon>Pterygota</taxon>
        <taxon>Palaeoptera</taxon>
        <taxon>Odonata</taxon>
        <taxon>Epiprocta</taxon>
        <taxon>Anisoptera</taxon>
        <taxon>Libelluloidea</taxon>
        <taxon>Libellulidae</taxon>
        <taxon>Ladona</taxon>
    </lineage>
</organism>
<gene>
    <name evidence="11" type="ORF">J437_LFUL015737</name>
</gene>
<comment type="caution">
    <text evidence="11">The sequence shown here is derived from an EMBL/GenBank/DDBJ whole genome shotgun (WGS) entry which is preliminary data.</text>
</comment>
<keyword evidence="3 10" id="KW-0812">Transmembrane</keyword>
<evidence type="ECO:0000256" key="7">
    <source>
        <dbReference type="ARBA" id="ARBA00023136"/>
    </source>
</evidence>
<dbReference type="AlphaFoldDB" id="A0A8K0KK08"/>
<keyword evidence="6 10" id="KW-1133">Transmembrane helix</keyword>
<reference evidence="11" key="2">
    <citation type="submission" date="2017-10" db="EMBL/GenBank/DDBJ databases">
        <title>Ladona fulva Genome sequencing and assembly.</title>
        <authorList>
            <person name="Murali S."/>
            <person name="Richards S."/>
            <person name="Bandaranaike D."/>
            <person name="Bellair M."/>
            <person name="Blankenburg K."/>
            <person name="Chao H."/>
            <person name="Dinh H."/>
            <person name="Doddapaneni H."/>
            <person name="Dugan-Rocha S."/>
            <person name="Elkadiri S."/>
            <person name="Gnanaolivu R."/>
            <person name="Hernandez B."/>
            <person name="Skinner E."/>
            <person name="Javaid M."/>
            <person name="Lee S."/>
            <person name="Li M."/>
            <person name="Ming W."/>
            <person name="Munidasa M."/>
            <person name="Muniz J."/>
            <person name="Nguyen L."/>
            <person name="Hughes D."/>
            <person name="Osuji N."/>
            <person name="Pu L.-L."/>
            <person name="Puazo M."/>
            <person name="Qu C."/>
            <person name="Quiroz J."/>
            <person name="Raj R."/>
            <person name="Weissenberger G."/>
            <person name="Xin Y."/>
            <person name="Zou X."/>
            <person name="Han Y."/>
            <person name="Worley K."/>
            <person name="Muzny D."/>
            <person name="Gibbs R."/>
        </authorList>
    </citation>
    <scope>NUCLEOTIDE SEQUENCE</scope>
    <source>
        <strain evidence="11">Sampled in the wild</strain>
    </source>
</reference>
<keyword evidence="4" id="KW-0256">Endoplasmic reticulum</keyword>
<comment type="subcellular location">
    <subcellularLocation>
        <location evidence="1">Endoplasmic reticulum membrane</location>
        <topology evidence="1">Single-pass type II membrane protein</topology>
    </subcellularLocation>
</comment>
<evidence type="ECO:0000256" key="3">
    <source>
        <dbReference type="ARBA" id="ARBA00022692"/>
    </source>
</evidence>
<dbReference type="GO" id="GO:0045047">
    <property type="term" value="P:protein targeting to ER"/>
    <property type="evidence" value="ECO:0007669"/>
    <property type="project" value="TreeGrafter"/>
</dbReference>
<proteinExistence type="inferred from homology"/>
<evidence type="ECO:0000256" key="6">
    <source>
        <dbReference type="ARBA" id="ARBA00022989"/>
    </source>
</evidence>
<evidence type="ECO:0000256" key="10">
    <source>
        <dbReference type="SAM" id="Phobius"/>
    </source>
</evidence>
<name>A0A8K0KK08_LADFU</name>
<keyword evidence="7 10" id="KW-0472">Membrane</keyword>
<dbReference type="Pfam" id="PF04573">
    <property type="entry name" value="SPC22"/>
    <property type="match status" value="2"/>
</dbReference>
<dbReference type="EMBL" id="KZ308938">
    <property type="protein sequence ID" value="KAG8235679.1"/>
    <property type="molecule type" value="Genomic_DNA"/>
</dbReference>
<dbReference type="PROSITE" id="PS51257">
    <property type="entry name" value="PROKAR_LIPOPROTEIN"/>
    <property type="match status" value="1"/>
</dbReference>
<keyword evidence="12" id="KW-1185">Reference proteome</keyword>
<dbReference type="OrthoDB" id="10261524at2759"/>